<gene>
    <name evidence="10" type="ORF">KIN34_03515</name>
</gene>
<evidence type="ECO:0000256" key="3">
    <source>
        <dbReference type="ARBA" id="ARBA00012054"/>
    </source>
</evidence>
<dbReference type="EC" id="2.7.1.12" evidence="3 9"/>
<proteinExistence type="inferred from homology"/>
<evidence type="ECO:0000256" key="7">
    <source>
        <dbReference type="ARBA" id="ARBA00022840"/>
    </source>
</evidence>
<keyword evidence="7 9" id="KW-0067">ATP-binding</keyword>
<keyword evidence="11" id="KW-1185">Reference proteome</keyword>
<accession>A0ABS5TW74</accession>
<comment type="caution">
    <text evidence="10">The sequence shown here is derived from an EMBL/GenBank/DDBJ whole genome shotgun (WGS) entry which is preliminary data.</text>
</comment>
<name>A0ABS5TW74_9CELL</name>
<evidence type="ECO:0000256" key="6">
    <source>
        <dbReference type="ARBA" id="ARBA00022777"/>
    </source>
</evidence>
<keyword evidence="5 9" id="KW-0547">Nucleotide-binding</keyword>
<dbReference type="InterPro" id="IPR031322">
    <property type="entry name" value="Shikimate/glucono_kinase"/>
</dbReference>
<evidence type="ECO:0000256" key="9">
    <source>
        <dbReference type="RuleBase" id="RU363066"/>
    </source>
</evidence>
<evidence type="ECO:0000313" key="10">
    <source>
        <dbReference type="EMBL" id="MBT0993352.1"/>
    </source>
</evidence>
<reference evidence="10 11" key="1">
    <citation type="submission" date="2021-05" db="EMBL/GenBank/DDBJ databases">
        <title>Description of Cellulomonas sp. DKR-3 sp. nov.</title>
        <authorList>
            <person name="Dahal R.H."/>
            <person name="Chaudhary D.K."/>
        </authorList>
    </citation>
    <scope>NUCLEOTIDE SEQUENCE [LARGE SCALE GENOMIC DNA]</scope>
    <source>
        <strain evidence="10 11">DKR-3</strain>
    </source>
</reference>
<organism evidence="10 11">
    <name type="scientific">Cellulomonas fulva</name>
    <dbReference type="NCBI Taxonomy" id="2835530"/>
    <lineage>
        <taxon>Bacteria</taxon>
        <taxon>Bacillati</taxon>
        <taxon>Actinomycetota</taxon>
        <taxon>Actinomycetes</taxon>
        <taxon>Micrococcales</taxon>
        <taxon>Cellulomonadaceae</taxon>
        <taxon>Cellulomonas</taxon>
    </lineage>
</organism>
<sequence length="165" mass="17301">MGVSGTGKTSVGRLVADALGRPFVEGDELHPPSNVERMRAGLPLTDADRAPWLVAIRDVLDQHARAGLDVVVACSALRRAYRDVLRQARGGVTFLHLVVPPDELARRMAARTGHFMPPALLASQLATLEPPTPDEGALVVPCGPTAEATATAALAALTGETPTRS</sequence>
<dbReference type="SUPFAM" id="SSF52540">
    <property type="entry name" value="P-loop containing nucleoside triphosphate hydrolases"/>
    <property type="match status" value="1"/>
</dbReference>
<evidence type="ECO:0000256" key="4">
    <source>
        <dbReference type="ARBA" id="ARBA00022679"/>
    </source>
</evidence>
<dbReference type="EMBL" id="JAHBOH010000001">
    <property type="protein sequence ID" value="MBT0993352.1"/>
    <property type="molecule type" value="Genomic_DNA"/>
</dbReference>
<dbReference type="InterPro" id="IPR027417">
    <property type="entry name" value="P-loop_NTPase"/>
</dbReference>
<evidence type="ECO:0000256" key="5">
    <source>
        <dbReference type="ARBA" id="ARBA00022741"/>
    </source>
</evidence>
<keyword evidence="4 9" id="KW-0808">Transferase</keyword>
<dbReference type="PANTHER" id="PTHR43442:SF3">
    <property type="entry name" value="GLUCONOKINASE-RELATED"/>
    <property type="match status" value="1"/>
</dbReference>
<dbReference type="CDD" id="cd02021">
    <property type="entry name" value="GntK"/>
    <property type="match status" value="1"/>
</dbReference>
<dbReference type="Gene3D" id="3.40.50.300">
    <property type="entry name" value="P-loop containing nucleotide triphosphate hydrolases"/>
    <property type="match status" value="1"/>
</dbReference>
<dbReference type="PANTHER" id="PTHR43442">
    <property type="entry name" value="GLUCONOKINASE-RELATED"/>
    <property type="match status" value="1"/>
</dbReference>
<evidence type="ECO:0000256" key="2">
    <source>
        <dbReference type="ARBA" id="ARBA00008420"/>
    </source>
</evidence>
<dbReference type="Pfam" id="PF01202">
    <property type="entry name" value="SKI"/>
    <property type="match status" value="1"/>
</dbReference>
<keyword evidence="6 9" id="KW-0418">Kinase</keyword>
<protein>
    <recommendedName>
        <fullName evidence="3 9">Gluconokinase</fullName>
        <ecNumber evidence="3 9">2.7.1.12</ecNumber>
    </recommendedName>
</protein>
<evidence type="ECO:0000256" key="1">
    <source>
        <dbReference type="ARBA" id="ARBA00004761"/>
    </source>
</evidence>
<comment type="catalytic activity">
    <reaction evidence="8 9">
        <text>D-gluconate + ATP = 6-phospho-D-gluconate + ADP + H(+)</text>
        <dbReference type="Rhea" id="RHEA:19433"/>
        <dbReference type="ChEBI" id="CHEBI:15378"/>
        <dbReference type="ChEBI" id="CHEBI:18391"/>
        <dbReference type="ChEBI" id="CHEBI:30616"/>
        <dbReference type="ChEBI" id="CHEBI:58759"/>
        <dbReference type="ChEBI" id="CHEBI:456216"/>
        <dbReference type="EC" id="2.7.1.12"/>
    </reaction>
</comment>
<dbReference type="InterPro" id="IPR006001">
    <property type="entry name" value="Therm_gnt_kin"/>
</dbReference>
<evidence type="ECO:0000256" key="8">
    <source>
        <dbReference type="ARBA" id="ARBA00048090"/>
    </source>
</evidence>
<evidence type="ECO:0000313" key="11">
    <source>
        <dbReference type="Proteomes" id="UP000722125"/>
    </source>
</evidence>
<comment type="pathway">
    <text evidence="1">Carbohydrate acid metabolism.</text>
</comment>
<comment type="similarity">
    <text evidence="2 9">Belongs to the gluconokinase GntK/GntV family.</text>
</comment>
<dbReference type="NCBIfam" id="TIGR01313">
    <property type="entry name" value="therm_gnt_kin"/>
    <property type="match status" value="1"/>
</dbReference>
<dbReference type="Proteomes" id="UP000722125">
    <property type="component" value="Unassembled WGS sequence"/>
</dbReference>